<accession>C8PFI7</accession>
<dbReference type="AlphaFoldDB" id="C8PFI7"/>
<comment type="caution">
    <text evidence="1">The sequence shown here is derived from an EMBL/GenBank/DDBJ whole genome shotgun (WGS) entry which is preliminary data.</text>
</comment>
<name>C8PFI7_9BACT</name>
<dbReference type="EMBL" id="ACYG01000014">
    <property type="protein sequence ID" value="EEV18453.1"/>
    <property type="molecule type" value="Genomic_DNA"/>
</dbReference>
<proteinExistence type="predicted"/>
<protein>
    <submittedName>
        <fullName evidence="1">Uncharacterized protein</fullName>
    </submittedName>
</protein>
<dbReference type="Proteomes" id="UP000005709">
    <property type="component" value="Unassembled WGS sequence"/>
</dbReference>
<evidence type="ECO:0000313" key="1">
    <source>
        <dbReference type="EMBL" id="EEV18453.1"/>
    </source>
</evidence>
<reference evidence="1 2" key="1">
    <citation type="submission" date="2009-07" db="EMBL/GenBank/DDBJ databases">
        <authorList>
            <person name="Madupu R."/>
            <person name="Sebastian Y."/>
            <person name="Durkin A.S."/>
            <person name="Torralba M."/>
            <person name="Methe B."/>
            <person name="Sutton G.G."/>
            <person name="Strausberg R.L."/>
            <person name="Nelson K.E."/>
        </authorList>
    </citation>
    <scope>NUCLEOTIDE SEQUENCE [LARGE SCALE GENOMIC DNA]</scope>
    <source>
        <strain evidence="1 2">RM3268</strain>
    </source>
</reference>
<dbReference type="STRING" id="824.CGRAC_0246"/>
<sequence>MSMWYKTRIEISGLTLNQAAGIMARGKDFLGSIIPLPKTIELDENGFYKTEKDKEAAREFYDKERDCRFINCDWKYTVYPEYGGYRVLIEAQTEDIPKKEILKFIKEFEMEKEWQCIEFLVTSFWEEFDEGGDNWILRAEIISDEKQKLMMTEYAVKTPLTYVI</sequence>
<evidence type="ECO:0000313" key="2">
    <source>
        <dbReference type="Proteomes" id="UP000005709"/>
    </source>
</evidence>
<keyword evidence="2" id="KW-1185">Reference proteome</keyword>
<gene>
    <name evidence="1" type="ORF">CAMGR0001_2145</name>
</gene>
<dbReference type="RefSeq" id="WP_005870037.1">
    <property type="nucleotide sequence ID" value="NZ_ACYG01000014.1"/>
</dbReference>
<organism evidence="1 2">
    <name type="scientific">Campylobacter gracilis RM3268</name>
    <dbReference type="NCBI Taxonomy" id="553220"/>
    <lineage>
        <taxon>Bacteria</taxon>
        <taxon>Pseudomonadati</taxon>
        <taxon>Campylobacterota</taxon>
        <taxon>Epsilonproteobacteria</taxon>
        <taxon>Campylobacterales</taxon>
        <taxon>Campylobacteraceae</taxon>
        <taxon>Campylobacter</taxon>
    </lineage>
</organism>